<name>A0A067F0J2_CITSI</name>
<evidence type="ECO:0000256" key="1">
    <source>
        <dbReference type="ARBA" id="ARBA00011079"/>
    </source>
</evidence>
<reference evidence="7 8" key="1">
    <citation type="submission" date="2014-04" db="EMBL/GenBank/DDBJ databases">
        <authorList>
            <consortium name="International Citrus Genome Consortium"/>
            <person name="Gmitter F."/>
            <person name="Chen C."/>
            <person name="Farmerie W."/>
            <person name="Harkins T."/>
            <person name="Desany B."/>
            <person name="Mohiuddin M."/>
            <person name="Kodira C."/>
            <person name="Borodovsky M."/>
            <person name="Lomsadze A."/>
            <person name="Burns P."/>
            <person name="Jenkins J."/>
            <person name="Prochnik S."/>
            <person name="Shu S."/>
            <person name="Chapman J."/>
            <person name="Pitluck S."/>
            <person name="Schmutz J."/>
            <person name="Rokhsar D."/>
        </authorList>
    </citation>
    <scope>NUCLEOTIDE SEQUENCE</scope>
</reference>
<dbReference type="InterPro" id="IPR008758">
    <property type="entry name" value="Peptidase_S28"/>
</dbReference>
<keyword evidence="6" id="KW-0812">Transmembrane</keyword>
<comment type="similarity">
    <text evidence="1">Belongs to the peptidase S28 family.</text>
</comment>
<keyword evidence="2" id="KW-0645">Protease</keyword>
<dbReference type="Proteomes" id="UP000027120">
    <property type="component" value="Unassembled WGS sequence"/>
</dbReference>
<dbReference type="InterPro" id="IPR029058">
    <property type="entry name" value="AB_hydrolase_fold"/>
</dbReference>
<feature type="transmembrane region" description="Helical" evidence="6">
    <location>
        <begin position="56"/>
        <end position="75"/>
    </location>
</feature>
<keyword evidence="5" id="KW-0325">Glycoprotein</keyword>
<dbReference type="Gene3D" id="3.40.50.1820">
    <property type="entry name" value="alpha/beta hydrolase"/>
    <property type="match status" value="1"/>
</dbReference>
<keyword evidence="6" id="KW-0472">Membrane</keyword>
<keyword evidence="4" id="KW-0378">Hydrolase</keyword>
<sequence length="105" mass="11877">ICGEYTCDGIPNDYLGVLAKKFGAAVVSLEHHYYGKSSPFKSLSTENLKYLSSKQALFDLAIRFIFFLAYVLLGYNFKFAVKQPSVLIEHFSFEFVPCLHSVHSI</sequence>
<keyword evidence="3" id="KW-0732">Signal</keyword>
<evidence type="ECO:0000313" key="7">
    <source>
        <dbReference type="EMBL" id="KDO57022.1"/>
    </source>
</evidence>
<dbReference type="EMBL" id="KK784967">
    <property type="protein sequence ID" value="KDO57022.1"/>
    <property type="molecule type" value="Genomic_DNA"/>
</dbReference>
<keyword evidence="6" id="KW-1133">Transmembrane helix</keyword>
<evidence type="ECO:0000256" key="2">
    <source>
        <dbReference type="ARBA" id="ARBA00022670"/>
    </source>
</evidence>
<accession>A0A067F0J2</accession>
<keyword evidence="8" id="KW-1185">Reference proteome</keyword>
<protein>
    <submittedName>
        <fullName evidence="7">Uncharacterized protein</fullName>
    </submittedName>
</protein>
<proteinExistence type="inferred from homology"/>
<evidence type="ECO:0000313" key="8">
    <source>
        <dbReference type="Proteomes" id="UP000027120"/>
    </source>
</evidence>
<gene>
    <name evidence="7" type="ORF">CISIN_1g046985mg</name>
</gene>
<evidence type="ECO:0000256" key="5">
    <source>
        <dbReference type="ARBA" id="ARBA00023180"/>
    </source>
</evidence>
<evidence type="ECO:0000256" key="3">
    <source>
        <dbReference type="ARBA" id="ARBA00022729"/>
    </source>
</evidence>
<feature type="non-terminal residue" evidence="7">
    <location>
        <position position="1"/>
    </location>
</feature>
<evidence type="ECO:0000256" key="6">
    <source>
        <dbReference type="SAM" id="Phobius"/>
    </source>
</evidence>
<dbReference type="GO" id="GO:0070008">
    <property type="term" value="F:serine-type exopeptidase activity"/>
    <property type="evidence" value="ECO:0007669"/>
    <property type="project" value="InterPro"/>
</dbReference>
<dbReference type="AlphaFoldDB" id="A0A067F0J2"/>
<dbReference type="PANTHER" id="PTHR11010">
    <property type="entry name" value="PROTEASE S28 PRO-X CARBOXYPEPTIDASE-RELATED"/>
    <property type="match status" value="1"/>
</dbReference>
<dbReference type="PANTHER" id="PTHR11010:SF11">
    <property type="entry name" value="THYMUS-SPECIFIC SERINE PROTEASE"/>
    <property type="match status" value="1"/>
</dbReference>
<dbReference type="GO" id="GO:0006508">
    <property type="term" value="P:proteolysis"/>
    <property type="evidence" value="ECO:0007669"/>
    <property type="project" value="UniProtKB-KW"/>
</dbReference>
<organism evidence="7 8">
    <name type="scientific">Citrus sinensis</name>
    <name type="common">Sweet orange</name>
    <name type="synonym">Citrus aurantium var. sinensis</name>
    <dbReference type="NCBI Taxonomy" id="2711"/>
    <lineage>
        <taxon>Eukaryota</taxon>
        <taxon>Viridiplantae</taxon>
        <taxon>Streptophyta</taxon>
        <taxon>Embryophyta</taxon>
        <taxon>Tracheophyta</taxon>
        <taxon>Spermatophyta</taxon>
        <taxon>Magnoliopsida</taxon>
        <taxon>eudicotyledons</taxon>
        <taxon>Gunneridae</taxon>
        <taxon>Pentapetalae</taxon>
        <taxon>rosids</taxon>
        <taxon>malvids</taxon>
        <taxon>Sapindales</taxon>
        <taxon>Rutaceae</taxon>
        <taxon>Aurantioideae</taxon>
        <taxon>Citrus</taxon>
    </lineage>
</organism>
<dbReference type="Pfam" id="PF05577">
    <property type="entry name" value="Peptidase_S28"/>
    <property type="match status" value="1"/>
</dbReference>
<evidence type="ECO:0000256" key="4">
    <source>
        <dbReference type="ARBA" id="ARBA00022801"/>
    </source>
</evidence>